<evidence type="ECO:0000256" key="10">
    <source>
        <dbReference type="ARBA" id="ARBA00023012"/>
    </source>
</evidence>
<keyword evidence="6" id="KW-0808">Transferase</keyword>
<evidence type="ECO:0000256" key="7">
    <source>
        <dbReference type="ARBA" id="ARBA00022741"/>
    </source>
</evidence>
<keyword evidence="7" id="KW-0547">Nucleotide-binding</keyword>
<dbReference type="SUPFAM" id="SSF55874">
    <property type="entry name" value="ATPase domain of HSP90 chaperone/DNA topoisomerase II/histidine kinase"/>
    <property type="match status" value="1"/>
</dbReference>
<dbReference type="PANTHER" id="PTHR43711">
    <property type="entry name" value="TWO-COMPONENT HISTIDINE KINASE"/>
    <property type="match status" value="1"/>
</dbReference>
<evidence type="ECO:0000256" key="5">
    <source>
        <dbReference type="ARBA" id="ARBA00022553"/>
    </source>
</evidence>
<comment type="subcellular location">
    <subcellularLocation>
        <location evidence="2">Cell membrane</location>
    </subcellularLocation>
</comment>
<evidence type="ECO:0000313" key="14">
    <source>
        <dbReference type="Proteomes" id="UP000287352"/>
    </source>
</evidence>
<evidence type="ECO:0000259" key="12">
    <source>
        <dbReference type="PROSITE" id="PS50109"/>
    </source>
</evidence>
<evidence type="ECO:0000256" key="2">
    <source>
        <dbReference type="ARBA" id="ARBA00004236"/>
    </source>
</evidence>
<accession>A0A401ZVL4</accession>
<dbReference type="EMBL" id="BIFR01000001">
    <property type="protein sequence ID" value="GCE10836.1"/>
    <property type="molecule type" value="Genomic_DNA"/>
</dbReference>
<organism evidence="13 14">
    <name type="scientific">Tengunoibacter tsumagoiensis</name>
    <dbReference type="NCBI Taxonomy" id="2014871"/>
    <lineage>
        <taxon>Bacteria</taxon>
        <taxon>Bacillati</taxon>
        <taxon>Chloroflexota</taxon>
        <taxon>Ktedonobacteria</taxon>
        <taxon>Ktedonobacterales</taxon>
        <taxon>Dictyobacteraceae</taxon>
        <taxon>Tengunoibacter</taxon>
    </lineage>
</organism>
<gene>
    <name evidence="13" type="ORF">KTT_06950</name>
</gene>
<dbReference type="GO" id="GO:0000155">
    <property type="term" value="F:phosphorelay sensor kinase activity"/>
    <property type="evidence" value="ECO:0007669"/>
    <property type="project" value="InterPro"/>
</dbReference>
<dbReference type="Pfam" id="PF02518">
    <property type="entry name" value="HATPase_c"/>
    <property type="match status" value="1"/>
</dbReference>
<keyword evidence="14" id="KW-1185">Reference proteome</keyword>
<dbReference type="FunFam" id="3.30.565.10:FF:000006">
    <property type="entry name" value="Sensor histidine kinase WalK"/>
    <property type="match status" value="1"/>
</dbReference>
<dbReference type="InterPro" id="IPR050736">
    <property type="entry name" value="Sensor_HK_Regulatory"/>
</dbReference>
<feature type="domain" description="Histidine kinase" evidence="12">
    <location>
        <begin position="132"/>
        <end position="358"/>
    </location>
</feature>
<evidence type="ECO:0000256" key="4">
    <source>
        <dbReference type="ARBA" id="ARBA00022475"/>
    </source>
</evidence>
<evidence type="ECO:0000256" key="3">
    <source>
        <dbReference type="ARBA" id="ARBA00012438"/>
    </source>
</evidence>
<dbReference type="FunFam" id="1.10.287.130:FF:000008">
    <property type="entry name" value="Two-component sensor histidine kinase"/>
    <property type="match status" value="1"/>
</dbReference>
<evidence type="ECO:0000256" key="9">
    <source>
        <dbReference type="ARBA" id="ARBA00022840"/>
    </source>
</evidence>
<keyword evidence="9" id="KW-0067">ATP-binding</keyword>
<keyword evidence="4" id="KW-1003">Cell membrane</keyword>
<evidence type="ECO:0000256" key="1">
    <source>
        <dbReference type="ARBA" id="ARBA00000085"/>
    </source>
</evidence>
<keyword evidence="10" id="KW-0902">Two-component regulatory system</keyword>
<dbReference type="PANTHER" id="PTHR43711:SF31">
    <property type="entry name" value="HISTIDINE KINASE"/>
    <property type="match status" value="1"/>
</dbReference>
<keyword evidence="11" id="KW-0472">Membrane</keyword>
<dbReference type="Gene3D" id="3.30.565.10">
    <property type="entry name" value="Histidine kinase-like ATPase, C-terminal domain"/>
    <property type="match status" value="1"/>
</dbReference>
<comment type="caution">
    <text evidence="13">The sequence shown here is derived from an EMBL/GenBank/DDBJ whole genome shotgun (WGS) entry which is preliminary data.</text>
</comment>
<dbReference type="PRINTS" id="PR00344">
    <property type="entry name" value="BCTRLSENSOR"/>
</dbReference>
<reference evidence="14" key="1">
    <citation type="submission" date="2018-12" db="EMBL/GenBank/DDBJ databases">
        <title>Tengunoibacter tsumagoiensis gen. nov., sp. nov., Dictyobacter kobayashii sp. nov., D. alpinus sp. nov., and D. joshuensis sp. nov. and description of Dictyobacteraceae fam. nov. within the order Ktedonobacterales isolated from Tengu-no-mugimeshi.</title>
        <authorList>
            <person name="Wang C.M."/>
            <person name="Zheng Y."/>
            <person name="Sakai Y."/>
            <person name="Toyoda A."/>
            <person name="Minakuchi Y."/>
            <person name="Abe K."/>
            <person name="Yokota A."/>
            <person name="Yabe S."/>
        </authorList>
    </citation>
    <scope>NUCLEOTIDE SEQUENCE [LARGE SCALE GENOMIC DNA]</scope>
    <source>
        <strain evidence="14">Uno3</strain>
    </source>
</reference>
<protein>
    <recommendedName>
        <fullName evidence="3">histidine kinase</fullName>
        <ecNumber evidence="3">2.7.13.3</ecNumber>
    </recommendedName>
</protein>
<keyword evidence="5" id="KW-0597">Phosphoprotein</keyword>
<dbReference type="Pfam" id="PF00512">
    <property type="entry name" value="HisKA"/>
    <property type="match status" value="1"/>
</dbReference>
<dbReference type="EC" id="2.7.13.3" evidence="3"/>
<dbReference type="InterPro" id="IPR003594">
    <property type="entry name" value="HATPase_dom"/>
</dbReference>
<dbReference type="SMART" id="SM00387">
    <property type="entry name" value="HATPase_c"/>
    <property type="match status" value="1"/>
</dbReference>
<dbReference type="InterPro" id="IPR004358">
    <property type="entry name" value="Sig_transdc_His_kin-like_C"/>
</dbReference>
<dbReference type="OrthoDB" id="9813151at2"/>
<dbReference type="CDD" id="cd00082">
    <property type="entry name" value="HisKA"/>
    <property type="match status" value="1"/>
</dbReference>
<evidence type="ECO:0000256" key="6">
    <source>
        <dbReference type="ARBA" id="ARBA00022679"/>
    </source>
</evidence>
<dbReference type="Gene3D" id="1.10.287.130">
    <property type="match status" value="1"/>
</dbReference>
<dbReference type="Gene3D" id="3.30.450.20">
    <property type="entry name" value="PAS domain"/>
    <property type="match status" value="1"/>
</dbReference>
<dbReference type="CDD" id="cd00075">
    <property type="entry name" value="HATPase"/>
    <property type="match status" value="1"/>
</dbReference>
<dbReference type="GO" id="GO:0005524">
    <property type="term" value="F:ATP binding"/>
    <property type="evidence" value="ECO:0007669"/>
    <property type="project" value="UniProtKB-KW"/>
</dbReference>
<dbReference type="InterPro" id="IPR036890">
    <property type="entry name" value="HATPase_C_sf"/>
</dbReference>
<dbReference type="SMART" id="SM00388">
    <property type="entry name" value="HisKA"/>
    <property type="match status" value="1"/>
</dbReference>
<evidence type="ECO:0000256" key="11">
    <source>
        <dbReference type="ARBA" id="ARBA00023136"/>
    </source>
</evidence>
<dbReference type="RefSeq" id="WP_126578406.1">
    <property type="nucleotide sequence ID" value="NZ_BIFR01000001.1"/>
</dbReference>
<dbReference type="AlphaFoldDB" id="A0A401ZVL4"/>
<dbReference type="Proteomes" id="UP000287352">
    <property type="component" value="Unassembled WGS sequence"/>
</dbReference>
<evidence type="ECO:0000313" key="13">
    <source>
        <dbReference type="EMBL" id="GCE10836.1"/>
    </source>
</evidence>
<comment type="catalytic activity">
    <reaction evidence="1">
        <text>ATP + protein L-histidine = ADP + protein N-phospho-L-histidine.</text>
        <dbReference type="EC" id="2.7.13.3"/>
    </reaction>
</comment>
<dbReference type="PROSITE" id="PS50109">
    <property type="entry name" value="HIS_KIN"/>
    <property type="match status" value="1"/>
</dbReference>
<sequence length="368" mass="40974">MLDDTHIDYKQVSLSLLEAFPLPVFVVDRSLTIIHYNQPGLSLSATNSRSATQLEQIIFDPSIIEMIRESIATNHPQKSLFEKTNTDLAWKVSVAPLIHQTGAELPHYFTVIIEDITEARRVERMQRDFLANISHELRTPLTSVRLLAETLEDTIETNPDKAQEFVEKIENEVQYLTELVSEVLELTRIESGQMLMTIEPIEAERLVLEVMARMLPLAQRHRVTLSTQIQQGTTMVAADSKHITRVLVNLVHNAIKFTPSGGKIVIGTAPQQNQPSQSFFVRDTGVGIRAEELSRIFERFYKTDRARSKSGFIGPGGGGTGLGLAIARHVVEAHGGRIHAESRPGEGSTFTFTLPVAVQSTIEMPESS</sequence>
<dbReference type="GO" id="GO:0005886">
    <property type="term" value="C:plasma membrane"/>
    <property type="evidence" value="ECO:0007669"/>
    <property type="project" value="UniProtKB-SubCell"/>
</dbReference>
<keyword evidence="8 13" id="KW-0418">Kinase</keyword>
<dbReference type="InterPro" id="IPR036097">
    <property type="entry name" value="HisK_dim/P_sf"/>
</dbReference>
<dbReference type="SUPFAM" id="SSF47384">
    <property type="entry name" value="Homodimeric domain of signal transducing histidine kinase"/>
    <property type="match status" value="1"/>
</dbReference>
<name>A0A401ZVL4_9CHLR</name>
<proteinExistence type="predicted"/>
<dbReference type="InterPro" id="IPR005467">
    <property type="entry name" value="His_kinase_dom"/>
</dbReference>
<evidence type="ECO:0000256" key="8">
    <source>
        <dbReference type="ARBA" id="ARBA00022777"/>
    </source>
</evidence>
<dbReference type="InterPro" id="IPR003661">
    <property type="entry name" value="HisK_dim/P_dom"/>
</dbReference>